<reference evidence="2 3" key="1">
    <citation type="journal article" date="2024" name="Ann. Entomol. Soc. Am.">
        <title>Genomic analyses of the southern and eastern yellowjacket wasps (Hymenoptera: Vespidae) reveal evolutionary signatures of social life.</title>
        <authorList>
            <person name="Catto M.A."/>
            <person name="Caine P.B."/>
            <person name="Orr S.E."/>
            <person name="Hunt B.G."/>
            <person name="Goodisman M.A.D."/>
        </authorList>
    </citation>
    <scope>NUCLEOTIDE SEQUENCE [LARGE SCALE GENOMIC DNA]</scope>
    <source>
        <strain evidence="2">233</strain>
        <tissue evidence="2">Head and thorax</tissue>
    </source>
</reference>
<keyword evidence="3" id="KW-1185">Reference proteome</keyword>
<evidence type="ECO:0000313" key="3">
    <source>
        <dbReference type="Proteomes" id="UP001607302"/>
    </source>
</evidence>
<accession>A0ABD2A817</accession>
<sequence>MEWDETGWVVVVTVVVMVEKRTARGVDDDGSGGDDGDGGSSADIELQADYHRARINALPRGNGNYFCVGHNYCQAGN</sequence>
<name>A0ABD2A817_VESSQ</name>
<feature type="compositionally biased region" description="Acidic residues" evidence="1">
    <location>
        <begin position="28"/>
        <end position="37"/>
    </location>
</feature>
<dbReference type="Proteomes" id="UP001607302">
    <property type="component" value="Unassembled WGS sequence"/>
</dbReference>
<evidence type="ECO:0000256" key="1">
    <source>
        <dbReference type="SAM" id="MobiDB-lite"/>
    </source>
</evidence>
<dbReference type="AlphaFoldDB" id="A0ABD2A817"/>
<dbReference type="EMBL" id="JAUDFV010000154">
    <property type="protein sequence ID" value="KAL2716715.1"/>
    <property type="molecule type" value="Genomic_DNA"/>
</dbReference>
<organism evidence="2 3">
    <name type="scientific">Vespula squamosa</name>
    <name type="common">Southern yellow jacket</name>
    <name type="synonym">Wasp</name>
    <dbReference type="NCBI Taxonomy" id="30214"/>
    <lineage>
        <taxon>Eukaryota</taxon>
        <taxon>Metazoa</taxon>
        <taxon>Ecdysozoa</taxon>
        <taxon>Arthropoda</taxon>
        <taxon>Hexapoda</taxon>
        <taxon>Insecta</taxon>
        <taxon>Pterygota</taxon>
        <taxon>Neoptera</taxon>
        <taxon>Endopterygota</taxon>
        <taxon>Hymenoptera</taxon>
        <taxon>Apocrita</taxon>
        <taxon>Aculeata</taxon>
        <taxon>Vespoidea</taxon>
        <taxon>Vespidae</taxon>
        <taxon>Vespinae</taxon>
        <taxon>Vespula</taxon>
    </lineage>
</organism>
<feature type="region of interest" description="Disordered" evidence="1">
    <location>
        <begin position="23"/>
        <end position="43"/>
    </location>
</feature>
<proteinExistence type="predicted"/>
<evidence type="ECO:0000313" key="2">
    <source>
        <dbReference type="EMBL" id="KAL2716715.1"/>
    </source>
</evidence>
<gene>
    <name evidence="2" type="ORF">V1478_014391</name>
</gene>
<protein>
    <submittedName>
        <fullName evidence="2">Uncharacterized protein</fullName>
    </submittedName>
</protein>
<comment type="caution">
    <text evidence="2">The sequence shown here is derived from an EMBL/GenBank/DDBJ whole genome shotgun (WGS) entry which is preliminary data.</text>
</comment>